<organism evidence="8 9">
    <name type="scientific">Carpediemonas membranifera</name>
    <dbReference type="NCBI Taxonomy" id="201153"/>
    <lineage>
        <taxon>Eukaryota</taxon>
        <taxon>Metamonada</taxon>
        <taxon>Carpediemonas-like organisms</taxon>
        <taxon>Carpediemonas</taxon>
    </lineage>
</organism>
<dbReference type="SUPFAM" id="SSF48371">
    <property type="entry name" value="ARM repeat"/>
    <property type="match status" value="1"/>
</dbReference>
<gene>
    <name evidence="8" type="ORF">J8273_2018</name>
</gene>
<accession>A0A8J6BAP1</accession>
<dbReference type="OrthoDB" id="10263597at2759"/>
<comment type="subcellular location">
    <subcellularLocation>
        <location evidence="1">Nucleus</location>
        <location evidence="1">Nucleolus</location>
    </subcellularLocation>
</comment>
<dbReference type="GO" id="GO:0005730">
    <property type="term" value="C:nucleolus"/>
    <property type="evidence" value="ECO:0007669"/>
    <property type="project" value="UniProtKB-SubCell"/>
</dbReference>
<dbReference type="InterPro" id="IPR005612">
    <property type="entry name" value="CCAAT-binding_factor"/>
</dbReference>
<evidence type="ECO:0000313" key="9">
    <source>
        <dbReference type="Proteomes" id="UP000717585"/>
    </source>
</evidence>
<evidence type="ECO:0000313" key="8">
    <source>
        <dbReference type="EMBL" id="KAG9396287.1"/>
    </source>
</evidence>
<reference evidence="8" key="1">
    <citation type="submission" date="2021-05" db="EMBL/GenBank/DDBJ databases">
        <title>A free-living protist that lacks canonical eukaryotic 1 DNA replication and segregation systems.</title>
        <authorList>
            <person name="Salas-Leiva D.E."/>
            <person name="Tromer E.C."/>
            <person name="Curtis B.A."/>
            <person name="Jerlstrom-Hultqvist J."/>
            <person name="Kolisko M."/>
            <person name="Yi Z."/>
            <person name="Salas-Leiva J.S."/>
            <person name="Gallot-Lavallee L."/>
            <person name="Kops G.J.P.L."/>
            <person name="Archibald J.M."/>
            <person name="Simpson A.G.B."/>
            <person name="Roger A.J."/>
        </authorList>
    </citation>
    <scope>NUCLEOTIDE SEQUENCE</scope>
    <source>
        <strain evidence="8">BICM</strain>
    </source>
</reference>
<evidence type="ECO:0000256" key="4">
    <source>
        <dbReference type="ARBA" id="ARBA00023242"/>
    </source>
</evidence>
<dbReference type="Pfam" id="PF07540">
    <property type="entry name" value="NOC3p"/>
    <property type="match status" value="1"/>
</dbReference>
<dbReference type="PANTHER" id="PTHR14428:SF5">
    <property type="entry name" value="NUCLEOLAR COMPLEX PROTEIN 3 HOMOLOG"/>
    <property type="match status" value="1"/>
</dbReference>
<keyword evidence="4" id="KW-0539">Nucleus</keyword>
<dbReference type="Pfam" id="PF03914">
    <property type="entry name" value="CBF"/>
    <property type="match status" value="1"/>
</dbReference>
<keyword evidence="3" id="KW-0175">Coiled coil</keyword>
<dbReference type="GO" id="GO:0006270">
    <property type="term" value="P:DNA replication initiation"/>
    <property type="evidence" value="ECO:0007669"/>
    <property type="project" value="TreeGrafter"/>
</dbReference>
<evidence type="ECO:0000259" key="6">
    <source>
        <dbReference type="Pfam" id="PF03914"/>
    </source>
</evidence>
<evidence type="ECO:0000256" key="5">
    <source>
        <dbReference type="SAM" id="MobiDB-lite"/>
    </source>
</evidence>
<dbReference type="GO" id="GO:0003682">
    <property type="term" value="F:chromatin binding"/>
    <property type="evidence" value="ECO:0007669"/>
    <property type="project" value="TreeGrafter"/>
</dbReference>
<keyword evidence="9" id="KW-1185">Reference proteome</keyword>
<protein>
    <submittedName>
        <fullName evidence="8">CBF/Mak21 family</fullName>
    </submittedName>
</protein>
<feature type="compositionally biased region" description="Basic residues" evidence="5">
    <location>
        <begin position="1"/>
        <end position="12"/>
    </location>
</feature>
<name>A0A8J6BAP1_9EUKA</name>
<evidence type="ECO:0000256" key="2">
    <source>
        <dbReference type="ARBA" id="ARBA00007797"/>
    </source>
</evidence>
<dbReference type="InterPro" id="IPR016903">
    <property type="entry name" value="Nucleolar_cplx-assoc_3"/>
</dbReference>
<proteinExistence type="inferred from homology"/>
<dbReference type="Proteomes" id="UP000717585">
    <property type="component" value="Unassembled WGS sequence"/>
</dbReference>
<dbReference type="EMBL" id="JAHDYR010000006">
    <property type="protein sequence ID" value="KAG9396287.1"/>
    <property type="molecule type" value="Genomic_DNA"/>
</dbReference>
<dbReference type="InterPro" id="IPR016024">
    <property type="entry name" value="ARM-type_fold"/>
</dbReference>
<dbReference type="PANTHER" id="PTHR14428">
    <property type="entry name" value="NUCLEOLAR COMPLEX PROTEIN 3"/>
    <property type="match status" value="1"/>
</dbReference>
<feature type="domain" description="CCAAT-binding factor" evidence="6">
    <location>
        <begin position="347"/>
        <end position="494"/>
    </location>
</feature>
<sequence>MKKERRKAPKVSKKVEEAEKEPLDLLSFSKNEALTHLASTCQEILAHPGGKAGDIAELLQLCYHPQLQKQAILSLSLVFKDILPSKKVIEPNANATAGTKRKIGEEARLLAVYREFIDILKNGTKKEHPTPLRCACLRATGELIRARPEFNYRTDLVKILIRGVNDKNDTVHLRSDAELTSLFAADALMYCTLDVCEEACQFIKSRMESVHPDFLKLFMTIEVSPLVKDIDPAMSTIPRLRNKQKKRIGKSNVEKLEELRRAEEIERESHAKQDEQAKLDTHTKIIQRLFVIFSRVIVQPSCPLLVGALMGYARFGHLVSTDYLISVLDVLGQLSTMELPTHARFAALHTAATVLHATEGHLMQDMRQFYVSLYTALPYLPDLGDEDADQAVRTVRLLLLSRKQMAVDRVTSFIRRILQVSLHCTKRSTAKALADLAGQLLLRYPPARVLLDTEHPVSSVYSGVGDDPDTANGRCSLAWELTAMARHQFKEVRDVRERIMTLKV</sequence>
<comment type="similarity">
    <text evidence="2">Belongs to the CBF/MAK21 family.</text>
</comment>
<evidence type="ECO:0000259" key="7">
    <source>
        <dbReference type="Pfam" id="PF07540"/>
    </source>
</evidence>
<dbReference type="InterPro" id="IPR011501">
    <property type="entry name" value="Noc3_N"/>
</dbReference>
<dbReference type="AlphaFoldDB" id="A0A8J6BAP1"/>
<comment type="caution">
    <text evidence="8">The sequence shown here is derived from an EMBL/GenBank/DDBJ whole genome shotgun (WGS) entry which is preliminary data.</text>
</comment>
<evidence type="ECO:0000256" key="3">
    <source>
        <dbReference type="ARBA" id="ARBA00023054"/>
    </source>
</evidence>
<feature type="region of interest" description="Disordered" evidence="5">
    <location>
        <begin position="1"/>
        <end position="20"/>
    </location>
</feature>
<feature type="domain" description="Nucleolar complex-associated protein 3 N-terminal" evidence="7">
    <location>
        <begin position="35"/>
        <end position="115"/>
    </location>
</feature>
<evidence type="ECO:0000256" key="1">
    <source>
        <dbReference type="ARBA" id="ARBA00004604"/>
    </source>
</evidence>